<evidence type="ECO:0000313" key="2">
    <source>
        <dbReference type="Proteomes" id="UP001060085"/>
    </source>
</evidence>
<dbReference type="Proteomes" id="UP001060085">
    <property type="component" value="Linkage Group LG08"/>
</dbReference>
<organism evidence="1 2">
    <name type="scientific">Catharanthus roseus</name>
    <name type="common">Madagascar periwinkle</name>
    <name type="synonym">Vinca rosea</name>
    <dbReference type="NCBI Taxonomy" id="4058"/>
    <lineage>
        <taxon>Eukaryota</taxon>
        <taxon>Viridiplantae</taxon>
        <taxon>Streptophyta</taxon>
        <taxon>Embryophyta</taxon>
        <taxon>Tracheophyta</taxon>
        <taxon>Spermatophyta</taxon>
        <taxon>Magnoliopsida</taxon>
        <taxon>eudicotyledons</taxon>
        <taxon>Gunneridae</taxon>
        <taxon>Pentapetalae</taxon>
        <taxon>asterids</taxon>
        <taxon>lamiids</taxon>
        <taxon>Gentianales</taxon>
        <taxon>Apocynaceae</taxon>
        <taxon>Rauvolfioideae</taxon>
        <taxon>Vinceae</taxon>
        <taxon>Catharanthinae</taxon>
        <taxon>Catharanthus</taxon>
    </lineage>
</organism>
<gene>
    <name evidence="1" type="ORF">M9H77_36496</name>
</gene>
<dbReference type="EMBL" id="CM044708">
    <property type="protein sequence ID" value="KAI5650491.1"/>
    <property type="molecule type" value="Genomic_DNA"/>
</dbReference>
<sequence length="131" mass="14723">MPVKNSHPFHEGGYQGRPQVRGGRRGGLGGRGNHRPQKEFPGYEVAFKDHSKPKVEEKGNLITNPTRCFKCDGVGHIEINRPTKRTLVFNGDLNSWIEKSDDYCQDTLKSKIEELDGQGKPPKLFTMCSIV</sequence>
<comment type="caution">
    <text evidence="1">The sequence shown here is derived from an EMBL/GenBank/DDBJ whole genome shotgun (WGS) entry which is preliminary data.</text>
</comment>
<keyword evidence="2" id="KW-1185">Reference proteome</keyword>
<accession>A0ACB9ZT95</accession>
<evidence type="ECO:0000313" key="1">
    <source>
        <dbReference type="EMBL" id="KAI5650491.1"/>
    </source>
</evidence>
<name>A0ACB9ZT95_CATRO</name>
<protein>
    <submittedName>
        <fullName evidence="1">Uncharacterized protein</fullName>
    </submittedName>
</protein>
<proteinExistence type="predicted"/>
<reference evidence="2" key="1">
    <citation type="journal article" date="2023" name="Nat. Plants">
        <title>Single-cell RNA sequencing provides a high-resolution roadmap for understanding the multicellular compartmentation of specialized metabolism.</title>
        <authorList>
            <person name="Sun S."/>
            <person name="Shen X."/>
            <person name="Li Y."/>
            <person name="Li Y."/>
            <person name="Wang S."/>
            <person name="Li R."/>
            <person name="Zhang H."/>
            <person name="Shen G."/>
            <person name="Guo B."/>
            <person name="Wei J."/>
            <person name="Xu J."/>
            <person name="St-Pierre B."/>
            <person name="Chen S."/>
            <person name="Sun C."/>
        </authorList>
    </citation>
    <scope>NUCLEOTIDE SEQUENCE [LARGE SCALE GENOMIC DNA]</scope>
</reference>